<proteinExistence type="predicted"/>
<evidence type="ECO:0000256" key="1">
    <source>
        <dbReference type="SAM" id="MobiDB-lite"/>
    </source>
</evidence>
<comment type="caution">
    <text evidence="2">The sequence shown here is derived from an EMBL/GenBank/DDBJ whole genome shotgun (WGS) entry which is preliminary data.</text>
</comment>
<keyword evidence="3" id="KW-1185">Reference proteome</keyword>
<name>A0AAV5DIJ9_ELECO</name>
<feature type="region of interest" description="Disordered" evidence="1">
    <location>
        <begin position="1"/>
        <end position="20"/>
    </location>
</feature>
<evidence type="ECO:0000313" key="3">
    <source>
        <dbReference type="Proteomes" id="UP001054889"/>
    </source>
</evidence>
<dbReference type="AlphaFoldDB" id="A0AAV5DIJ9"/>
<reference evidence="2" key="2">
    <citation type="submission" date="2021-12" db="EMBL/GenBank/DDBJ databases">
        <title>Resequencing data analysis of finger millet.</title>
        <authorList>
            <person name="Hatakeyama M."/>
            <person name="Aluri S."/>
            <person name="Balachadran M.T."/>
            <person name="Sivarajan S.R."/>
            <person name="Poveda L."/>
            <person name="Shimizu-Inatsugi R."/>
            <person name="Schlapbach R."/>
            <person name="Sreeman S.M."/>
            <person name="Shimizu K.K."/>
        </authorList>
    </citation>
    <scope>NUCLEOTIDE SEQUENCE</scope>
</reference>
<reference evidence="2" key="1">
    <citation type="journal article" date="2018" name="DNA Res.">
        <title>Multiple hybrid de novo genome assembly of finger millet, an orphan allotetraploid crop.</title>
        <authorList>
            <person name="Hatakeyama M."/>
            <person name="Aluri S."/>
            <person name="Balachadran M.T."/>
            <person name="Sivarajan S.R."/>
            <person name="Patrignani A."/>
            <person name="Gruter S."/>
            <person name="Poveda L."/>
            <person name="Shimizu-Inatsugi R."/>
            <person name="Baeten J."/>
            <person name="Francoijs K.J."/>
            <person name="Nataraja K.N."/>
            <person name="Reddy Y.A.N."/>
            <person name="Phadnis S."/>
            <person name="Ravikumar R.L."/>
            <person name="Schlapbach R."/>
            <person name="Sreeman S.M."/>
            <person name="Shimizu K.K."/>
        </authorList>
    </citation>
    <scope>NUCLEOTIDE SEQUENCE</scope>
</reference>
<dbReference type="EMBL" id="BQKI01000017">
    <property type="protein sequence ID" value="GJN10353.1"/>
    <property type="molecule type" value="Genomic_DNA"/>
</dbReference>
<sequence length="136" mass="15865">MGQHGGCLGTELRKQSPGRLQARALPQWTPLWREPLRRHRRQLVGEGRREIVGGREAVLQLWQQLLHTGEDVRALHTGGVAQNQIHWMCPCRLQQRRRLHHLQLQPTGQLRRRAALLDRRELPPTPRMHVSIVTIY</sequence>
<accession>A0AAV5DIJ9</accession>
<evidence type="ECO:0000313" key="2">
    <source>
        <dbReference type="EMBL" id="GJN10353.1"/>
    </source>
</evidence>
<organism evidence="2 3">
    <name type="scientific">Eleusine coracana subsp. coracana</name>
    <dbReference type="NCBI Taxonomy" id="191504"/>
    <lineage>
        <taxon>Eukaryota</taxon>
        <taxon>Viridiplantae</taxon>
        <taxon>Streptophyta</taxon>
        <taxon>Embryophyta</taxon>
        <taxon>Tracheophyta</taxon>
        <taxon>Spermatophyta</taxon>
        <taxon>Magnoliopsida</taxon>
        <taxon>Liliopsida</taxon>
        <taxon>Poales</taxon>
        <taxon>Poaceae</taxon>
        <taxon>PACMAD clade</taxon>
        <taxon>Chloridoideae</taxon>
        <taxon>Cynodonteae</taxon>
        <taxon>Eleusininae</taxon>
        <taxon>Eleusine</taxon>
    </lineage>
</organism>
<gene>
    <name evidence="2" type="primary">ga28441</name>
    <name evidence="2" type="ORF">PR202_ga28441</name>
</gene>
<dbReference type="Proteomes" id="UP001054889">
    <property type="component" value="Unassembled WGS sequence"/>
</dbReference>
<protein>
    <submittedName>
        <fullName evidence="2">Uncharacterized protein</fullName>
    </submittedName>
</protein>